<dbReference type="AlphaFoldDB" id="A0A239I830"/>
<dbReference type="EMBL" id="FZOG01000006">
    <property type="protein sequence ID" value="SNS89542.1"/>
    <property type="molecule type" value="Genomic_DNA"/>
</dbReference>
<accession>A0A239I830</accession>
<sequence>MIFIEIKLVLGFRSYALSRSNVLAQHVGYAN</sequence>
<evidence type="ECO:0000313" key="1">
    <source>
        <dbReference type="EMBL" id="SNS89542.1"/>
    </source>
</evidence>
<gene>
    <name evidence="1" type="ORF">SAMN05216255_3751</name>
</gene>
<evidence type="ECO:0000313" key="2">
    <source>
        <dbReference type="Proteomes" id="UP000242915"/>
    </source>
</evidence>
<name>A0A239I830_9PSED</name>
<reference evidence="2" key="1">
    <citation type="submission" date="2017-06" db="EMBL/GenBank/DDBJ databases">
        <authorList>
            <person name="Varghese N."/>
            <person name="Submissions S."/>
        </authorList>
    </citation>
    <scope>NUCLEOTIDE SEQUENCE [LARGE SCALE GENOMIC DNA]</scope>
    <source>
        <strain evidence="2">CIP 108523</strain>
    </source>
</reference>
<proteinExistence type="predicted"/>
<keyword evidence="2" id="KW-1185">Reference proteome</keyword>
<organism evidence="1 2">
    <name type="scientific">Pseudomonas segetis</name>
    <dbReference type="NCBI Taxonomy" id="298908"/>
    <lineage>
        <taxon>Bacteria</taxon>
        <taxon>Pseudomonadati</taxon>
        <taxon>Pseudomonadota</taxon>
        <taxon>Gammaproteobacteria</taxon>
        <taxon>Pseudomonadales</taxon>
        <taxon>Pseudomonadaceae</taxon>
        <taxon>Pseudomonas</taxon>
    </lineage>
</organism>
<protein>
    <submittedName>
        <fullName evidence="1">Uncharacterized protein</fullName>
    </submittedName>
</protein>
<dbReference type="Proteomes" id="UP000242915">
    <property type="component" value="Unassembled WGS sequence"/>
</dbReference>